<evidence type="ECO:0000313" key="1">
    <source>
        <dbReference type="EMBL" id="KKK74451.1"/>
    </source>
</evidence>
<proteinExistence type="predicted"/>
<protein>
    <submittedName>
        <fullName evidence="1">Uncharacterized protein</fullName>
    </submittedName>
</protein>
<accession>A0A0F9AQI3</accession>
<dbReference type="EMBL" id="LAZR01056312">
    <property type="protein sequence ID" value="KKK74451.1"/>
    <property type="molecule type" value="Genomic_DNA"/>
</dbReference>
<organism evidence="1">
    <name type="scientific">marine sediment metagenome</name>
    <dbReference type="NCBI Taxonomy" id="412755"/>
    <lineage>
        <taxon>unclassified sequences</taxon>
        <taxon>metagenomes</taxon>
        <taxon>ecological metagenomes</taxon>
    </lineage>
</organism>
<name>A0A0F9AQI3_9ZZZZ</name>
<gene>
    <name evidence="1" type="ORF">LCGC14_2883650</name>
</gene>
<sequence>MTIRIDKTGNRYGRLIIIGLSHITNAVVYWKVQCDCGTIKSVTDSSIRKIKSCGCLNKEMVTLRMLKHGMTGKPIYNVWVNMLQRCNSLKRKDYKYYKGRGIRVYKRWLKFENFFKDMGEKPEGLTLERIDNEGNYEPSNCKWATRKEQANNRRSRRRIA</sequence>
<dbReference type="AlphaFoldDB" id="A0A0F9AQI3"/>
<reference evidence="1" key="1">
    <citation type="journal article" date="2015" name="Nature">
        <title>Complex archaea that bridge the gap between prokaryotes and eukaryotes.</title>
        <authorList>
            <person name="Spang A."/>
            <person name="Saw J.H."/>
            <person name="Jorgensen S.L."/>
            <person name="Zaremba-Niedzwiedzka K."/>
            <person name="Martijn J."/>
            <person name="Lind A.E."/>
            <person name="van Eijk R."/>
            <person name="Schleper C."/>
            <person name="Guy L."/>
            <person name="Ettema T.J."/>
        </authorList>
    </citation>
    <scope>NUCLEOTIDE SEQUENCE</scope>
</reference>
<comment type="caution">
    <text evidence="1">The sequence shown here is derived from an EMBL/GenBank/DDBJ whole genome shotgun (WGS) entry which is preliminary data.</text>
</comment>